<keyword evidence="6 8" id="KW-0472">Membrane</keyword>
<keyword evidence="4 8" id="KW-0812">Transmembrane</keyword>
<dbReference type="GO" id="GO:0016780">
    <property type="term" value="F:phosphotransferase activity, for other substituted phosphate groups"/>
    <property type="evidence" value="ECO:0007669"/>
    <property type="project" value="InterPro"/>
</dbReference>
<sequence length="347" mass="37903">MFTLKLILITAAISFCLTPLLIWVSPYIGAMDKPNIRKVHKAPVSVIGGLALLISFLIGIKIAQPIEEEIVPLVIGAILINLLGLIDDIFDLKPIVKLIGQILISLVVVYHGITIDLITLPFGVIIQFGVLSVPVTILWIVAVTNAINLVDGLDGLASGVSMIALGTIGLIAIFQGNIFILMICSVLIGSLLGFIRYNFYPAKIFLGDNGALMLGFIIGVLSLLGFKNITLISLLFPIIILGVPFIDMVFAMIRRYMKGQPVMQADKSHLHHKLLDHGYSHPQTVILIYSIALLFSSASVILYLSTNVGAIVMTLLILFTIEMIVEFTGLIDDNYKPFIKLCRKIIK</sequence>
<feature type="transmembrane region" description="Helical" evidence="8">
    <location>
        <begin position="6"/>
        <end position="30"/>
    </location>
</feature>
<comment type="subcellular location">
    <subcellularLocation>
        <location evidence="1">Cell membrane</location>
        <topology evidence="1">Multi-pass membrane protein</topology>
    </subcellularLocation>
</comment>
<dbReference type="PANTHER" id="PTHR22926">
    <property type="entry name" value="PHOSPHO-N-ACETYLMURAMOYL-PENTAPEPTIDE-TRANSFERASE"/>
    <property type="match status" value="1"/>
</dbReference>
<keyword evidence="7" id="KW-0479">Metal-binding</keyword>
<feature type="transmembrane region" description="Helical" evidence="8">
    <location>
        <begin position="206"/>
        <end position="226"/>
    </location>
</feature>
<feature type="transmembrane region" description="Helical" evidence="8">
    <location>
        <begin position="124"/>
        <end position="143"/>
    </location>
</feature>
<accession>A0A4R6BG97</accession>
<evidence type="ECO:0000256" key="2">
    <source>
        <dbReference type="ARBA" id="ARBA00022475"/>
    </source>
</evidence>
<evidence type="ECO:0000256" key="6">
    <source>
        <dbReference type="ARBA" id="ARBA00023136"/>
    </source>
</evidence>
<feature type="transmembrane region" description="Helical" evidence="8">
    <location>
        <begin position="98"/>
        <end position="118"/>
    </location>
</feature>
<dbReference type="EMBL" id="SCWA01000001">
    <property type="protein sequence ID" value="TDL98931.1"/>
    <property type="molecule type" value="Genomic_DNA"/>
</dbReference>
<feature type="transmembrane region" description="Helical" evidence="8">
    <location>
        <begin position="232"/>
        <end position="253"/>
    </location>
</feature>
<feature type="transmembrane region" description="Helical" evidence="8">
    <location>
        <begin position="155"/>
        <end position="173"/>
    </location>
</feature>
<dbReference type="OrthoDB" id="9783652at2"/>
<dbReference type="Proteomes" id="UP000295310">
    <property type="component" value="Unassembled WGS sequence"/>
</dbReference>
<dbReference type="AlphaFoldDB" id="A0A4R6BG97"/>
<keyword evidence="5 8" id="KW-1133">Transmembrane helix</keyword>
<dbReference type="RefSeq" id="WP_133430826.1">
    <property type="nucleotide sequence ID" value="NZ_CP092172.1"/>
</dbReference>
<proteinExistence type="predicted"/>
<feature type="transmembrane region" description="Helical" evidence="8">
    <location>
        <begin position="285"/>
        <end position="304"/>
    </location>
</feature>
<name>A0A4R6BG97_9STAP</name>
<dbReference type="CDD" id="cd06853">
    <property type="entry name" value="GT_WecA_like"/>
    <property type="match status" value="1"/>
</dbReference>
<dbReference type="GO" id="GO:0005886">
    <property type="term" value="C:plasma membrane"/>
    <property type="evidence" value="ECO:0007669"/>
    <property type="project" value="UniProtKB-SubCell"/>
</dbReference>
<evidence type="ECO:0000256" key="8">
    <source>
        <dbReference type="SAM" id="Phobius"/>
    </source>
</evidence>
<gene>
    <name evidence="9" type="ORF">ERX27_00375</name>
</gene>
<organism evidence="9 10">
    <name type="scientific">Macrococcus brunensis</name>
    <dbReference type="NCBI Taxonomy" id="198483"/>
    <lineage>
        <taxon>Bacteria</taxon>
        <taxon>Bacillati</taxon>
        <taxon>Bacillota</taxon>
        <taxon>Bacilli</taxon>
        <taxon>Bacillales</taxon>
        <taxon>Staphylococcaceae</taxon>
        <taxon>Macrococcus</taxon>
    </lineage>
</organism>
<evidence type="ECO:0000313" key="9">
    <source>
        <dbReference type="EMBL" id="TDL98931.1"/>
    </source>
</evidence>
<dbReference type="GO" id="GO:0046872">
    <property type="term" value="F:metal ion binding"/>
    <property type="evidence" value="ECO:0007669"/>
    <property type="project" value="UniProtKB-KW"/>
</dbReference>
<evidence type="ECO:0000313" key="10">
    <source>
        <dbReference type="Proteomes" id="UP000295310"/>
    </source>
</evidence>
<dbReference type="GO" id="GO:0071555">
    <property type="term" value="P:cell wall organization"/>
    <property type="evidence" value="ECO:0007669"/>
    <property type="project" value="TreeGrafter"/>
</dbReference>
<evidence type="ECO:0000256" key="4">
    <source>
        <dbReference type="ARBA" id="ARBA00022692"/>
    </source>
</evidence>
<evidence type="ECO:0000256" key="3">
    <source>
        <dbReference type="ARBA" id="ARBA00022679"/>
    </source>
</evidence>
<dbReference type="GO" id="GO:0044038">
    <property type="term" value="P:cell wall macromolecule biosynthetic process"/>
    <property type="evidence" value="ECO:0007669"/>
    <property type="project" value="TreeGrafter"/>
</dbReference>
<feature type="binding site" evidence="7">
    <location>
        <position position="148"/>
    </location>
    <ligand>
        <name>Mg(2+)</name>
        <dbReference type="ChEBI" id="CHEBI:18420"/>
    </ligand>
</feature>
<feature type="transmembrane region" description="Helical" evidence="8">
    <location>
        <begin position="310"/>
        <end position="331"/>
    </location>
</feature>
<keyword evidence="7" id="KW-0460">Magnesium</keyword>
<comment type="cofactor">
    <cofactor evidence="7">
        <name>Mg(2+)</name>
        <dbReference type="ChEBI" id="CHEBI:18420"/>
    </cofactor>
</comment>
<feature type="binding site" evidence="7">
    <location>
        <position position="208"/>
    </location>
    <ligand>
        <name>Mg(2+)</name>
        <dbReference type="ChEBI" id="CHEBI:18420"/>
    </ligand>
</feature>
<keyword evidence="2" id="KW-1003">Cell membrane</keyword>
<keyword evidence="10" id="KW-1185">Reference proteome</keyword>
<evidence type="ECO:0000256" key="1">
    <source>
        <dbReference type="ARBA" id="ARBA00004651"/>
    </source>
</evidence>
<dbReference type="Pfam" id="PF00953">
    <property type="entry name" value="Glycos_transf_4"/>
    <property type="match status" value="1"/>
</dbReference>
<feature type="transmembrane region" description="Helical" evidence="8">
    <location>
        <begin position="70"/>
        <end position="86"/>
    </location>
</feature>
<keyword evidence="3 9" id="KW-0808">Transferase</keyword>
<feature type="transmembrane region" description="Helical" evidence="8">
    <location>
        <begin position="42"/>
        <end position="64"/>
    </location>
</feature>
<evidence type="ECO:0000256" key="5">
    <source>
        <dbReference type="ARBA" id="ARBA00022989"/>
    </source>
</evidence>
<dbReference type="PANTHER" id="PTHR22926:SF3">
    <property type="entry name" value="UNDECAPRENYL-PHOSPHATE ALPHA-N-ACETYLGLUCOSAMINYL 1-PHOSPHATE TRANSFERASE"/>
    <property type="match status" value="1"/>
</dbReference>
<comment type="caution">
    <text evidence="9">The sequence shown here is derived from an EMBL/GenBank/DDBJ whole genome shotgun (WGS) entry which is preliminary data.</text>
</comment>
<feature type="transmembrane region" description="Helical" evidence="8">
    <location>
        <begin position="179"/>
        <end position="199"/>
    </location>
</feature>
<dbReference type="InterPro" id="IPR000715">
    <property type="entry name" value="Glycosyl_transferase_4"/>
</dbReference>
<evidence type="ECO:0000256" key="7">
    <source>
        <dbReference type="PIRSR" id="PIRSR600715-1"/>
    </source>
</evidence>
<protein>
    <submittedName>
        <fullName evidence="9">Undecaprenyl/decaprenyl-phosphate alpha-N-acetylglucosaminyl 1-phosphate transferase</fullName>
    </submittedName>
</protein>
<dbReference type="GO" id="GO:0009103">
    <property type="term" value="P:lipopolysaccharide biosynthetic process"/>
    <property type="evidence" value="ECO:0007669"/>
    <property type="project" value="TreeGrafter"/>
</dbReference>
<reference evidence="9 10" key="1">
    <citation type="submission" date="2019-01" db="EMBL/GenBank/DDBJ databases">
        <title>Draft genome sequences of the type strains of six Macrococcus species.</title>
        <authorList>
            <person name="Mazhar S."/>
            <person name="Altermann E."/>
            <person name="Hill C."/>
            <person name="Mcauliffe O."/>
        </authorList>
    </citation>
    <scope>NUCLEOTIDE SEQUENCE [LARGE SCALE GENOMIC DNA]</scope>
    <source>
        <strain evidence="9 10">CCM4811</strain>
    </source>
</reference>